<evidence type="ECO:0000313" key="2">
    <source>
        <dbReference type="Proteomes" id="UP001339911"/>
    </source>
</evidence>
<accession>A0ABU7SI57</accession>
<dbReference type="RefSeq" id="WP_331209881.1">
    <property type="nucleotide sequence ID" value="NZ_JAZGQL010000017.1"/>
</dbReference>
<evidence type="ECO:0000313" key="1">
    <source>
        <dbReference type="EMBL" id="MEE6309631.1"/>
    </source>
</evidence>
<proteinExistence type="predicted"/>
<dbReference type="EMBL" id="JAZGQL010000017">
    <property type="protein sequence ID" value="MEE6309631.1"/>
    <property type="molecule type" value="Genomic_DNA"/>
</dbReference>
<sequence>MQLLLAYAFDRDEATADLPSRIDRITGHYATIWPEGTQRCGTDVGRLGLHIWDVAPSPWRWPAWQQEPDLAVATLYLPVDYRRVVGGVPAERAAVPLARALADRPRSVLELAAPFVLASLAPGQGRLRLHTDAVGLGRLYQLRFPGGWVWSNRPAAACRFAGIRAEPDRDGWRTFAATGWFQGDRTPFSNVYAVPGGTTIDYDATGAAPVQSRIDALATWAADGGGDALSADRVDEVAEALRGAMRGLDPLWSGKVNIGLSGGRDSRLCAAAALTAGLEVQFHTNAAEPGEADVAERLVAVLPGELARRVSHRIDRPKPGGPAQTHGLAMTAPVLPNVLAWHRVQEGLRPESYLPSAAPNRFVPASYLTVSGAAGGIAHGHYYPPDHVEISRLAYPDRLDAFTDRLAGRVVRKSGLSAAARATSTAQLHRTLAAAFTAGLSDAKVLDYFLVSERVRRWGTAADRTGTIIPLLVPEFVRAAFGITPAQRRDNALHRAVTERLIPQWRGEPYYARPPGLVPPVYAPRLGTAPDRDLITAVVAEQESWADAHRPAAVAAAWHRLVTGRGGPGDERLMHRVLWRAVFADYLAEVNGEQGAARVLRSPVPPQSAPSRILAGTAARGRRFAARGLRRVARVVDPVPPRSS</sequence>
<keyword evidence="2" id="KW-1185">Reference proteome</keyword>
<dbReference type="Proteomes" id="UP001339911">
    <property type="component" value="Unassembled WGS sequence"/>
</dbReference>
<dbReference type="SUPFAM" id="SSF56235">
    <property type="entry name" value="N-terminal nucleophile aminohydrolases (Ntn hydrolases)"/>
    <property type="match status" value="1"/>
</dbReference>
<organism evidence="1 2">
    <name type="scientific">Plantactinospora veratri</name>
    <dbReference type="NCBI Taxonomy" id="1436122"/>
    <lineage>
        <taxon>Bacteria</taxon>
        <taxon>Bacillati</taxon>
        <taxon>Actinomycetota</taxon>
        <taxon>Actinomycetes</taxon>
        <taxon>Micromonosporales</taxon>
        <taxon>Micromonosporaceae</taxon>
        <taxon>Plantactinospora</taxon>
    </lineage>
</organism>
<dbReference type="InterPro" id="IPR029055">
    <property type="entry name" value="Ntn_hydrolases_N"/>
</dbReference>
<reference evidence="1 2" key="1">
    <citation type="submission" date="2024-01" db="EMBL/GenBank/DDBJ databases">
        <title>Genome insights into Plantactinospora veratri sp. nov.</title>
        <authorList>
            <person name="Wang L."/>
        </authorList>
    </citation>
    <scope>NUCLEOTIDE SEQUENCE [LARGE SCALE GENOMIC DNA]</scope>
    <source>
        <strain evidence="1 2">NEAU-FHS4</strain>
    </source>
</reference>
<name>A0ABU7SI57_9ACTN</name>
<protein>
    <recommendedName>
        <fullName evidence="3">Asparagine synthetase domain-containing protein</fullName>
    </recommendedName>
</protein>
<comment type="caution">
    <text evidence="1">The sequence shown here is derived from an EMBL/GenBank/DDBJ whole genome shotgun (WGS) entry which is preliminary data.</text>
</comment>
<gene>
    <name evidence="1" type="ORF">V1634_22625</name>
</gene>
<evidence type="ECO:0008006" key="3">
    <source>
        <dbReference type="Google" id="ProtNLM"/>
    </source>
</evidence>